<keyword evidence="3" id="KW-1185">Reference proteome</keyword>
<accession>A0A9W7E6E9</accession>
<evidence type="ECO:0000313" key="3">
    <source>
        <dbReference type="Proteomes" id="UP001165122"/>
    </source>
</evidence>
<evidence type="ECO:0000256" key="1">
    <source>
        <dbReference type="SAM" id="MobiDB-lite"/>
    </source>
</evidence>
<sequence length="86" mass="9261">MFQTPQKPQIKTTSLRKSFNSAIRSIVAATSTKKNVVEIGLVSIVLRDTEEKEGEQGACDDDGPASVPEQESLDDPRNPAPNGHSP</sequence>
<protein>
    <submittedName>
        <fullName evidence="2">Uncharacterized protein</fullName>
    </submittedName>
</protein>
<dbReference type="Proteomes" id="UP001165122">
    <property type="component" value="Unassembled WGS sequence"/>
</dbReference>
<dbReference type="OrthoDB" id="10462385at2759"/>
<dbReference type="AlphaFoldDB" id="A0A9W7E6E9"/>
<comment type="caution">
    <text evidence="2">The sequence shown here is derived from an EMBL/GenBank/DDBJ whole genome shotgun (WGS) entry which is preliminary data.</text>
</comment>
<name>A0A9W7E6E9_9STRA</name>
<gene>
    <name evidence="2" type="ORF">TrLO_g12766</name>
</gene>
<reference evidence="3" key="1">
    <citation type="journal article" date="2023" name="Commun. Biol.">
        <title>Genome analysis of Parmales, the sister group of diatoms, reveals the evolutionary specialization of diatoms from phago-mixotrophs to photoautotrophs.</title>
        <authorList>
            <person name="Ban H."/>
            <person name="Sato S."/>
            <person name="Yoshikawa S."/>
            <person name="Yamada K."/>
            <person name="Nakamura Y."/>
            <person name="Ichinomiya M."/>
            <person name="Sato N."/>
            <person name="Blanc-Mathieu R."/>
            <person name="Endo H."/>
            <person name="Kuwata A."/>
            <person name="Ogata H."/>
        </authorList>
    </citation>
    <scope>NUCLEOTIDE SEQUENCE [LARGE SCALE GENOMIC DNA]</scope>
    <source>
        <strain evidence="3">NIES 3700</strain>
    </source>
</reference>
<proteinExistence type="predicted"/>
<evidence type="ECO:0000313" key="2">
    <source>
        <dbReference type="EMBL" id="GMH66845.1"/>
    </source>
</evidence>
<dbReference type="EMBL" id="BRXW01000565">
    <property type="protein sequence ID" value="GMH66845.1"/>
    <property type="molecule type" value="Genomic_DNA"/>
</dbReference>
<feature type="region of interest" description="Disordered" evidence="1">
    <location>
        <begin position="48"/>
        <end position="86"/>
    </location>
</feature>
<organism evidence="2 3">
    <name type="scientific">Triparma laevis f. longispina</name>
    <dbReference type="NCBI Taxonomy" id="1714387"/>
    <lineage>
        <taxon>Eukaryota</taxon>
        <taxon>Sar</taxon>
        <taxon>Stramenopiles</taxon>
        <taxon>Ochrophyta</taxon>
        <taxon>Bolidophyceae</taxon>
        <taxon>Parmales</taxon>
        <taxon>Triparmaceae</taxon>
        <taxon>Triparma</taxon>
    </lineage>
</organism>